<dbReference type="SUPFAM" id="SSF56219">
    <property type="entry name" value="DNase I-like"/>
    <property type="match status" value="1"/>
</dbReference>
<evidence type="ECO:0000259" key="1">
    <source>
        <dbReference type="Pfam" id="PF03372"/>
    </source>
</evidence>
<dbReference type="GeneID" id="98647706"/>
<evidence type="ECO:0000313" key="3">
    <source>
        <dbReference type="Proteomes" id="UP000322887"/>
    </source>
</evidence>
<organism evidence="2 3">
    <name type="scientific">Gimesia maris</name>
    <dbReference type="NCBI Taxonomy" id="122"/>
    <lineage>
        <taxon>Bacteria</taxon>
        <taxon>Pseudomonadati</taxon>
        <taxon>Planctomycetota</taxon>
        <taxon>Planctomycetia</taxon>
        <taxon>Planctomycetales</taxon>
        <taxon>Planctomycetaceae</taxon>
        <taxon>Gimesia</taxon>
    </lineage>
</organism>
<keyword evidence="3" id="KW-1185">Reference proteome</keyword>
<dbReference type="Gene3D" id="3.60.10.10">
    <property type="entry name" value="Endonuclease/exonuclease/phosphatase"/>
    <property type="match status" value="1"/>
</dbReference>
<accession>A0ABX5YNT1</accession>
<evidence type="ECO:0000313" key="2">
    <source>
        <dbReference type="EMBL" id="QEG17297.1"/>
    </source>
</evidence>
<dbReference type="Proteomes" id="UP000322887">
    <property type="component" value="Chromosome"/>
</dbReference>
<feature type="domain" description="Endonuclease/exonuclease/phosphatase" evidence="1">
    <location>
        <begin position="6"/>
        <end position="154"/>
    </location>
</feature>
<reference evidence="2 3" key="1">
    <citation type="submission" date="2019-08" db="EMBL/GenBank/DDBJ databases">
        <title>Deep-cultivation of Planctomycetes and their phenomic and genomic characterization uncovers novel biology.</title>
        <authorList>
            <person name="Wiegand S."/>
            <person name="Jogler M."/>
            <person name="Boedeker C."/>
            <person name="Pinto D."/>
            <person name="Vollmers J."/>
            <person name="Rivas-Marin E."/>
            <person name="Kohn T."/>
            <person name="Peeters S.H."/>
            <person name="Heuer A."/>
            <person name="Rast P."/>
            <person name="Oberbeckmann S."/>
            <person name="Bunk B."/>
            <person name="Jeske O."/>
            <person name="Meyerdierks A."/>
            <person name="Storesund J.E."/>
            <person name="Kallscheuer N."/>
            <person name="Luecker S."/>
            <person name="Lage O.M."/>
            <person name="Pohl T."/>
            <person name="Merkel B.J."/>
            <person name="Hornburger P."/>
            <person name="Mueller R.-W."/>
            <person name="Bruemmer F."/>
            <person name="Labrenz M."/>
            <person name="Spormann A.M."/>
            <person name="Op den Camp H."/>
            <person name="Overmann J."/>
            <person name="Amann R."/>
            <person name="Jetten M.S.M."/>
            <person name="Mascher T."/>
            <person name="Medema M.H."/>
            <person name="Devos D.P."/>
            <person name="Kaster A.-K."/>
            <person name="Ovreas L."/>
            <person name="Rohde M."/>
            <person name="Galperin M.Y."/>
            <person name="Jogler C."/>
        </authorList>
    </citation>
    <scope>NUCLEOTIDE SEQUENCE [LARGE SCALE GENOMIC DNA]</scope>
    <source>
        <strain evidence="2 3">DSM 8797</strain>
    </source>
</reference>
<dbReference type="Pfam" id="PF03372">
    <property type="entry name" value="Exo_endo_phos"/>
    <property type="match status" value="1"/>
</dbReference>
<protein>
    <recommendedName>
        <fullName evidence="1">Endonuclease/exonuclease/phosphatase domain-containing protein</fullName>
    </recommendedName>
</protein>
<dbReference type="InterPro" id="IPR005135">
    <property type="entry name" value="Endo/exonuclease/phosphatase"/>
</dbReference>
<dbReference type="RefSeq" id="WP_002643633.1">
    <property type="nucleotide sequence ID" value="NZ_CP042910.1"/>
</dbReference>
<dbReference type="InterPro" id="IPR036691">
    <property type="entry name" value="Endo/exonu/phosph_ase_sf"/>
</dbReference>
<sequence length="243" mass="26991">MKTVVWNTQWAVPGSKRGLLLSELIQQQQPELICLTEAQAGLLPRDGHVIESSPDYGYPIKPGRRKVILWSKHPWNEVSQHEQLNFPLGRIVSGITRGVRMLGVCIPWNAAHVSSGRKDRKNWEDHLLYLDALQQLLTELDQQVPLAITGDFNQRLPRSRQPKYAYEKMNAVLSLGLTVHTSGNLGPEGAQLIDHMATTSDLQFNGLTVLDRVSTEGVRLSDHFGVAGCLQQQSLEMGAGTPS</sequence>
<name>A0ABX5YNT1_9PLAN</name>
<gene>
    <name evidence="2" type="ORF">GmarT_31770</name>
</gene>
<proteinExistence type="predicted"/>
<dbReference type="EMBL" id="CP042910">
    <property type="protein sequence ID" value="QEG17297.1"/>
    <property type="molecule type" value="Genomic_DNA"/>
</dbReference>